<dbReference type="InterPro" id="IPR002645">
    <property type="entry name" value="STAS_dom"/>
</dbReference>
<dbReference type="CDD" id="cd07042">
    <property type="entry name" value="STAS_SulP_like_sulfate_transporter"/>
    <property type="match status" value="1"/>
</dbReference>
<name>A0A165XUU6_9AGAM</name>
<sequence>MIIRIRENLDFGPYLPIFSYPQTLTMFLANTAQLKERLRRFELYGDALSHPSEAPRRAQTSVLVFHMADMDSCDASAVQIFQELFTMYQARGVKIFVTHLRSGPLMYFQKAGIMELLGPEAFYDNLADAMAKVESR</sequence>
<dbReference type="PROSITE" id="PS50801">
    <property type="entry name" value="STAS"/>
    <property type="match status" value="1"/>
</dbReference>
<dbReference type="STRING" id="436010.A0A165XUU6"/>
<dbReference type="Gene3D" id="3.30.750.24">
    <property type="entry name" value="STAS domain"/>
    <property type="match status" value="1"/>
</dbReference>
<reference evidence="2 3" key="1">
    <citation type="journal article" date="2016" name="Mol. Biol. Evol.">
        <title>Comparative Genomics of Early-Diverging Mushroom-Forming Fungi Provides Insights into the Origins of Lignocellulose Decay Capabilities.</title>
        <authorList>
            <person name="Nagy L.G."/>
            <person name="Riley R."/>
            <person name="Tritt A."/>
            <person name="Adam C."/>
            <person name="Daum C."/>
            <person name="Floudas D."/>
            <person name="Sun H."/>
            <person name="Yadav J.S."/>
            <person name="Pangilinan J."/>
            <person name="Larsson K.H."/>
            <person name="Matsuura K."/>
            <person name="Barry K."/>
            <person name="Labutti K."/>
            <person name="Kuo R."/>
            <person name="Ohm R.A."/>
            <person name="Bhattacharya S.S."/>
            <person name="Shirouzu T."/>
            <person name="Yoshinaga Y."/>
            <person name="Martin F.M."/>
            <person name="Grigoriev I.V."/>
            <person name="Hibbett D.S."/>
        </authorList>
    </citation>
    <scope>NUCLEOTIDE SEQUENCE [LARGE SCALE GENOMIC DNA]</scope>
    <source>
        <strain evidence="2 3">CBS 109695</strain>
    </source>
</reference>
<dbReference type="InterPro" id="IPR036513">
    <property type="entry name" value="STAS_dom_sf"/>
</dbReference>
<gene>
    <name evidence="2" type="ORF">FIBSPDRAFT_250884</name>
</gene>
<dbReference type="AlphaFoldDB" id="A0A165XUU6"/>
<dbReference type="Proteomes" id="UP000076532">
    <property type="component" value="Unassembled WGS sequence"/>
</dbReference>
<organism evidence="2 3">
    <name type="scientific">Athelia psychrophila</name>
    <dbReference type="NCBI Taxonomy" id="1759441"/>
    <lineage>
        <taxon>Eukaryota</taxon>
        <taxon>Fungi</taxon>
        <taxon>Dikarya</taxon>
        <taxon>Basidiomycota</taxon>
        <taxon>Agaricomycotina</taxon>
        <taxon>Agaricomycetes</taxon>
        <taxon>Agaricomycetidae</taxon>
        <taxon>Atheliales</taxon>
        <taxon>Atheliaceae</taxon>
        <taxon>Athelia</taxon>
    </lineage>
</organism>
<dbReference type="Pfam" id="PF01740">
    <property type="entry name" value="STAS"/>
    <property type="match status" value="1"/>
</dbReference>
<feature type="domain" description="STAS" evidence="1">
    <location>
        <begin position="26"/>
        <end position="133"/>
    </location>
</feature>
<evidence type="ECO:0000313" key="2">
    <source>
        <dbReference type="EMBL" id="KZP08922.1"/>
    </source>
</evidence>
<dbReference type="SUPFAM" id="SSF52091">
    <property type="entry name" value="SpoIIaa-like"/>
    <property type="match status" value="1"/>
</dbReference>
<protein>
    <recommendedName>
        <fullName evidence="1">STAS domain-containing protein</fullName>
    </recommendedName>
</protein>
<dbReference type="OrthoDB" id="427213at2759"/>
<proteinExistence type="predicted"/>
<keyword evidence="3" id="KW-1185">Reference proteome</keyword>
<accession>A0A165XUU6</accession>
<evidence type="ECO:0000259" key="1">
    <source>
        <dbReference type="PROSITE" id="PS50801"/>
    </source>
</evidence>
<evidence type="ECO:0000313" key="3">
    <source>
        <dbReference type="Proteomes" id="UP000076532"/>
    </source>
</evidence>
<dbReference type="EMBL" id="KV417711">
    <property type="protein sequence ID" value="KZP08922.1"/>
    <property type="molecule type" value="Genomic_DNA"/>
</dbReference>